<feature type="domain" description="DBB" evidence="3">
    <location>
        <begin position="202"/>
        <end position="338"/>
    </location>
</feature>
<name>A0A6P8QPV1_GEOSA</name>
<gene>
    <name evidence="5" type="primary">PIK3AP1</name>
</gene>
<dbReference type="SMART" id="SM01282">
    <property type="entry name" value="DBB"/>
    <property type="match status" value="1"/>
</dbReference>
<dbReference type="PANTHER" id="PTHR16267:SF12">
    <property type="entry name" value="PHOSPHOINOSITIDE 3-KINASE ADAPTER PROTEIN 1"/>
    <property type="match status" value="1"/>
</dbReference>
<dbReference type="PANTHER" id="PTHR16267">
    <property type="entry name" value="BANK1/PIK3AP1 FAMILY MEMBER"/>
    <property type="match status" value="1"/>
</dbReference>
<evidence type="ECO:0000313" key="4">
    <source>
        <dbReference type="Proteomes" id="UP000515159"/>
    </source>
</evidence>
<dbReference type="OrthoDB" id="8192811at2759"/>
<dbReference type="GeneID" id="117359861"/>
<dbReference type="Pfam" id="PF18567">
    <property type="entry name" value="TIR_3"/>
    <property type="match status" value="1"/>
</dbReference>
<evidence type="ECO:0000259" key="3">
    <source>
        <dbReference type="PROSITE" id="PS51376"/>
    </source>
</evidence>
<dbReference type="InterPro" id="IPR041340">
    <property type="entry name" value="PIK3AP1_TIR"/>
</dbReference>
<dbReference type="GO" id="GO:0005102">
    <property type="term" value="F:signaling receptor binding"/>
    <property type="evidence" value="ECO:0007669"/>
    <property type="project" value="TreeGrafter"/>
</dbReference>
<evidence type="ECO:0000256" key="2">
    <source>
        <dbReference type="SAM" id="MobiDB-lite"/>
    </source>
</evidence>
<organism evidence="4 5">
    <name type="scientific">Geotrypetes seraphini</name>
    <name type="common">Gaboon caecilian</name>
    <name type="synonym">Caecilia seraphini</name>
    <dbReference type="NCBI Taxonomy" id="260995"/>
    <lineage>
        <taxon>Eukaryota</taxon>
        <taxon>Metazoa</taxon>
        <taxon>Chordata</taxon>
        <taxon>Craniata</taxon>
        <taxon>Vertebrata</taxon>
        <taxon>Euteleostomi</taxon>
        <taxon>Amphibia</taxon>
        <taxon>Gymnophiona</taxon>
        <taxon>Geotrypetes</taxon>
    </lineage>
</organism>
<dbReference type="CTD" id="118788"/>
<reference evidence="5" key="1">
    <citation type="submission" date="2025-08" db="UniProtKB">
        <authorList>
            <consortium name="RefSeq"/>
        </authorList>
    </citation>
    <scope>IDENTIFICATION</scope>
</reference>
<dbReference type="InterPro" id="IPR035897">
    <property type="entry name" value="Toll_tir_struct_dom_sf"/>
</dbReference>
<dbReference type="Proteomes" id="UP000515159">
    <property type="component" value="Chromosome 4"/>
</dbReference>
<dbReference type="InParanoid" id="A0A6P8QPV1"/>
<dbReference type="Pfam" id="PF14545">
    <property type="entry name" value="DBB"/>
    <property type="match status" value="1"/>
</dbReference>
<dbReference type="FunCoup" id="A0A6P8QPV1">
    <property type="interactions" value="972"/>
</dbReference>
<dbReference type="KEGG" id="gsh:117359861"/>
<feature type="region of interest" description="Disordered" evidence="2">
    <location>
        <begin position="676"/>
        <end position="815"/>
    </location>
</feature>
<keyword evidence="4" id="KW-1185">Reference proteome</keyword>
<dbReference type="RefSeq" id="XP_033799139.1">
    <property type="nucleotide sequence ID" value="XM_033943248.1"/>
</dbReference>
<dbReference type="InterPro" id="IPR017893">
    <property type="entry name" value="DBB_domain"/>
</dbReference>
<dbReference type="AlphaFoldDB" id="A0A6P8QPV1"/>
<dbReference type="Gene3D" id="3.40.50.10140">
    <property type="entry name" value="Toll/interleukin-1 receptor homology (TIR) domain"/>
    <property type="match status" value="1"/>
</dbReference>
<dbReference type="InterPro" id="IPR052446">
    <property type="entry name" value="B-cell_PI3K-Signaling_Adptrs"/>
</dbReference>
<dbReference type="GO" id="GO:0005829">
    <property type="term" value="C:cytosol"/>
    <property type="evidence" value="ECO:0007669"/>
    <property type="project" value="TreeGrafter"/>
</dbReference>
<dbReference type="PROSITE" id="PS51376">
    <property type="entry name" value="DBB"/>
    <property type="match status" value="1"/>
</dbReference>
<protein>
    <submittedName>
        <fullName evidence="5">Phosphoinositide 3-kinase adapter protein 1 isoform X1</fullName>
    </submittedName>
</protein>
<keyword evidence="1" id="KW-0597">Phosphoprotein</keyword>
<dbReference type="GO" id="GO:0036312">
    <property type="term" value="F:phosphatidylinositol 3-kinase regulatory subunit binding"/>
    <property type="evidence" value="ECO:0007669"/>
    <property type="project" value="TreeGrafter"/>
</dbReference>
<evidence type="ECO:0000313" key="5">
    <source>
        <dbReference type="RefSeq" id="XP_033799139.1"/>
    </source>
</evidence>
<evidence type="ECO:0000256" key="1">
    <source>
        <dbReference type="ARBA" id="ARBA00022553"/>
    </source>
</evidence>
<sequence length="815" mass="91256">MAKAGALKACDVLIVYGSDGEEWNQYLHELFLSSHHTEDLRVMACGVTSHTPVHPREHRLFLNSRCIIVLLSVELLNTFYSPAVLESLCKALHPPHKVLLLFCGVSESTDLSEFFQDWTSWKHLSSEDRPEAYIAAVSETIAESKKLNQRNPQNSIISAVCSFDSGCESVTDTDTEGQKNPIVCKRKEVKEEPASLGNLLTVQPGEVRCGVQTSIYLITRCKLDSHVKTEVEFTLANSPAVRVLGTLENDYTISVTAPDFSSGWASLTVLAGGLTVCTAKIRYYTNMEQLSKLLDSTNSPIEFMCQAFKIVPYSMEALDKLLTESLKKNIPASGLHVFGISQLEEDDIATNQRDEELPTLLHFSARYGLKNLTALLLTCPGALQAYSVANKHGDFPNNIAEKYGYRDLRQFIDEYVETADLLKSHIQEELMQGEDDDANYISMANLSTDLLMKCSLNPGCEEDIYEYMVNISPPDTAEKLYEDMSQSQPSLPGPTDIFSVDTKYSLIRKFLEGISTDAPAEEDPYKMCDDDSVYDTVQEDNFPSVIVRRPPAPTPRPELAPHTSEKEPFICKVFAETNQPRAENIYIHTGLLKKRPTLKSRRDRPQSSIYDPFAGMKTPGQRQLITLQEQVKLGIVSVDDAVLEFKEWHLNQKRRSESFRFQQENLKKLRDSITRRQAEKQKKGKHKDLQISQPVRPGQNISAKVESNVYELNPTASVTPPRRMEIRRGNWNTESSSSTASSASTRSSTRSTLSLSSGVEGDSEDNEIADKSSSLLPQRGERGSLLQPPRIPPRVPIRPQSFEDLKPPPVPPRGR</sequence>
<proteinExistence type="predicted"/>
<accession>A0A6P8QPV1</accession>
<feature type="compositionally biased region" description="Low complexity" evidence="2">
    <location>
        <begin position="735"/>
        <end position="757"/>
    </location>
</feature>